<gene>
    <name evidence="2" type="ORF">METZ01_LOCUS123430</name>
</gene>
<sequence>MPAVTNAIAPTTKDVRRDKLPPGG</sequence>
<feature type="region of interest" description="Disordered" evidence="1">
    <location>
        <begin position="1"/>
        <end position="24"/>
    </location>
</feature>
<accession>A0A381Y0G0</accession>
<name>A0A381Y0G0_9ZZZZ</name>
<evidence type="ECO:0000256" key="1">
    <source>
        <dbReference type="SAM" id="MobiDB-lite"/>
    </source>
</evidence>
<reference evidence="2" key="1">
    <citation type="submission" date="2018-05" db="EMBL/GenBank/DDBJ databases">
        <authorList>
            <person name="Lanie J.A."/>
            <person name="Ng W.-L."/>
            <person name="Kazmierczak K.M."/>
            <person name="Andrzejewski T.M."/>
            <person name="Davidsen T.M."/>
            <person name="Wayne K.J."/>
            <person name="Tettelin H."/>
            <person name="Glass J.I."/>
            <person name="Rusch D."/>
            <person name="Podicherti R."/>
            <person name="Tsui H.-C.T."/>
            <person name="Winkler M.E."/>
        </authorList>
    </citation>
    <scope>NUCLEOTIDE SEQUENCE</scope>
</reference>
<proteinExistence type="predicted"/>
<feature type="compositionally biased region" description="Basic and acidic residues" evidence="1">
    <location>
        <begin position="13"/>
        <end position="24"/>
    </location>
</feature>
<dbReference type="EMBL" id="UINC01017073">
    <property type="protein sequence ID" value="SVA70576.1"/>
    <property type="molecule type" value="Genomic_DNA"/>
</dbReference>
<evidence type="ECO:0000313" key="2">
    <source>
        <dbReference type="EMBL" id="SVA70576.1"/>
    </source>
</evidence>
<dbReference type="AlphaFoldDB" id="A0A381Y0G0"/>
<protein>
    <submittedName>
        <fullName evidence="2">Uncharacterized protein</fullName>
    </submittedName>
</protein>
<organism evidence="2">
    <name type="scientific">marine metagenome</name>
    <dbReference type="NCBI Taxonomy" id="408172"/>
    <lineage>
        <taxon>unclassified sequences</taxon>
        <taxon>metagenomes</taxon>
        <taxon>ecological metagenomes</taxon>
    </lineage>
</organism>